<dbReference type="AlphaFoldDB" id="W4LWA9"/>
<gene>
    <name evidence="1" type="ORF">ETSY1_03765</name>
</gene>
<protein>
    <recommendedName>
        <fullName evidence="3">HicB-like antitoxin of toxin-antitoxin system domain-containing protein</fullName>
    </recommendedName>
</protein>
<sequence length="93" mass="10835">MTYDVLLTQKGDKFIAQICQWPGIIAESHTEAEALRQVQADLKAFLANGRIVQLEVNTNSQEHPWQPFAGMFADDPDWDAFQESIREYYRFRK</sequence>
<dbReference type="Proteomes" id="UP000019141">
    <property type="component" value="Unassembled WGS sequence"/>
</dbReference>
<name>W4LWA9_ENTF1</name>
<dbReference type="HOGENOM" id="CLU_144860_1_0_7"/>
<reference evidence="1 2" key="1">
    <citation type="journal article" date="2014" name="Nature">
        <title>An environmental bacterial taxon with a large and distinct metabolic repertoire.</title>
        <authorList>
            <person name="Wilson M.C."/>
            <person name="Mori T."/>
            <person name="Ruckert C."/>
            <person name="Uria A.R."/>
            <person name="Helf M.J."/>
            <person name="Takada K."/>
            <person name="Gernert C."/>
            <person name="Steffens U.A."/>
            <person name="Heycke N."/>
            <person name="Schmitt S."/>
            <person name="Rinke C."/>
            <person name="Helfrich E.J."/>
            <person name="Brachmann A.O."/>
            <person name="Gurgui C."/>
            <person name="Wakimoto T."/>
            <person name="Kracht M."/>
            <person name="Crusemann M."/>
            <person name="Hentschel U."/>
            <person name="Abe I."/>
            <person name="Matsunaga S."/>
            <person name="Kalinowski J."/>
            <person name="Takeyama H."/>
            <person name="Piel J."/>
        </authorList>
    </citation>
    <scope>NUCLEOTIDE SEQUENCE [LARGE SCALE GENOMIC DNA]</scope>
    <source>
        <strain evidence="2">TSY1</strain>
    </source>
</reference>
<evidence type="ECO:0000313" key="1">
    <source>
        <dbReference type="EMBL" id="ETX02384.1"/>
    </source>
</evidence>
<evidence type="ECO:0008006" key="3">
    <source>
        <dbReference type="Google" id="ProtNLM"/>
    </source>
</evidence>
<dbReference type="EMBL" id="AZHW01000150">
    <property type="protein sequence ID" value="ETX02384.1"/>
    <property type="molecule type" value="Genomic_DNA"/>
</dbReference>
<comment type="caution">
    <text evidence="1">The sequence shown here is derived from an EMBL/GenBank/DDBJ whole genome shotgun (WGS) entry which is preliminary data.</text>
</comment>
<evidence type="ECO:0000313" key="2">
    <source>
        <dbReference type="Proteomes" id="UP000019141"/>
    </source>
</evidence>
<proteinExistence type="predicted"/>
<keyword evidence="2" id="KW-1185">Reference proteome</keyword>
<accession>W4LWA9</accession>
<organism evidence="1 2">
    <name type="scientific">Entotheonella factor</name>
    <dbReference type="NCBI Taxonomy" id="1429438"/>
    <lineage>
        <taxon>Bacteria</taxon>
        <taxon>Pseudomonadati</taxon>
        <taxon>Nitrospinota/Tectimicrobiota group</taxon>
        <taxon>Candidatus Tectimicrobiota</taxon>
        <taxon>Candidatus Entotheonellia</taxon>
        <taxon>Candidatus Entotheonellales</taxon>
        <taxon>Candidatus Entotheonellaceae</taxon>
        <taxon>Candidatus Entotheonella</taxon>
    </lineage>
</organism>